<keyword evidence="2" id="KW-0812">Transmembrane</keyword>
<feature type="region of interest" description="Disordered" evidence="1">
    <location>
        <begin position="1"/>
        <end position="42"/>
    </location>
</feature>
<sequence length="588" mass="65842">MMSTSRYAFQSPSVSEEKGAYRMRPPRASRAGSNLSHSSEPSSRVHLHVPYRRTRRLAMFVALLACGALACFACAYWLFKTRYGYLTLAVRVLPASLIRSYTVNASQHTKSEGHDAPHAPYHFPNASHQFNISLDTLDESDARLNALRTDPATTYLAYLPHSGLHNQRIALENALTLAYLLNRTLLVPPARLGPKTLRYVRWSTLARMLRLSDKRQGRGHCAHIPQDIPQPDECVDYMAYTFIPWAWLVDLQPLEAQQGLVRVLNGAAEWIEEMLGVRRNETLLLPDTEPYQYQFVDTPAPVREGDKYPHTIHIDTLAAAPQRLIQLGTLFGSSRLRLRKAENRRVRGERRRHMVFANAALTFAAAQIKGTLGGTYLGAHVRVGDGRFQKGARESVRVIWWKLVWDVLGVNTQMAFELERRISSKIGADGEDEDGDMGEMIRPPEIPADVPSLRAPHSPLPPLPETFSPKLSCRSPLHTMLGLRRLNVPLFIATDAPDGLDDPVLAPLIRAFPCTFTLESFKAETAHLEGLRNGYDGVRLVEYLTPMVDALVMGGAWGVVGTEGSTFSRYVADVLWRVSHGWDIVERG</sequence>
<protein>
    <submittedName>
        <fullName evidence="3">Uncharacterized protein</fullName>
    </submittedName>
</protein>
<dbReference type="AlphaFoldDB" id="A0A8I3ACN6"/>
<gene>
    <name evidence="3" type="ORF">JVT61DRAFT_4895</name>
</gene>
<evidence type="ECO:0000313" key="3">
    <source>
        <dbReference type="EMBL" id="KAG6380536.1"/>
    </source>
</evidence>
<feature type="transmembrane region" description="Helical" evidence="2">
    <location>
        <begin position="57"/>
        <end position="79"/>
    </location>
</feature>
<keyword evidence="2" id="KW-0472">Membrane</keyword>
<feature type="compositionally biased region" description="Polar residues" evidence="1">
    <location>
        <begin position="31"/>
        <end position="42"/>
    </location>
</feature>
<dbReference type="OrthoDB" id="1882547at2759"/>
<evidence type="ECO:0000256" key="2">
    <source>
        <dbReference type="SAM" id="Phobius"/>
    </source>
</evidence>
<dbReference type="EMBL" id="JAGFBS010000002">
    <property type="protein sequence ID" value="KAG6380536.1"/>
    <property type="molecule type" value="Genomic_DNA"/>
</dbReference>
<proteinExistence type="predicted"/>
<name>A0A8I3ACN6_9AGAM</name>
<keyword evidence="4" id="KW-1185">Reference proteome</keyword>
<reference evidence="3" key="1">
    <citation type="submission" date="2021-03" db="EMBL/GenBank/DDBJ databases">
        <title>Evolutionary innovations through gain and loss of genes in the ectomycorrhizal Boletales.</title>
        <authorList>
            <person name="Wu G."/>
            <person name="Miyauchi S."/>
            <person name="Morin E."/>
            <person name="Yang Z.-L."/>
            <person name="Xu J."/>
            <person name="Martin F.M."/>
        </authorList>
    </citation>
    <scope>NUCLEOTIDE SEQUENCE</scope>
    <source>
        <strain evidence="3">BR01</strain>
    </source>
</reference>
<keyword evidence="2" id="KW-1133">Transmembrane helix</keyword>
<evidence type="ECO:0000313" key="4">
    <source>
        <dbReference type="Proteomes" id="UP000683000"/>
    </source>
</evidence>
<feature type="compositionally biased region" description="Polar residues" evidence="1">
    <location>
        <begin position="1"/>
        <end position="14"/>
    </location>
</feature>
<accession>A0A8I3ACN6</accession>
<comment type="caution">
    <text evidence="3">The sequence shown here is derived from an EMBL/GenBank/DDBJ whole genome shotgun (WGS) entry which is preliminary data.</text>
</comment>
<dbReference type="Proteomes" id="UP000683000">
    <property type="component" value="Unassembled WGS sequence"/>
</dbReference>
<evidence type="ECO:0000256" key="1">
    <source>
        <dbReference type="SAM" id="MobiDB-lite"/>
    </source>
</evidence>
<organism evidence="3 4">
    <name type="scientific">Boletus reticuloceps</name>
    <dbReference type="NCBI Taxonomy" id="495285"/>
    <lineage>
        <taxon>Eukaryota</taxon>
        <taxon>Fungi</taxon>
        <taxon>Dikarya</taxon>
        <taxon>Basidiomycota</taxon>
        <taxon>Agaricomycotina</taxon>
        <taxon>Agaricomycetes</taxon>
        <taxon>Agaricomycetidae</taxon>
        <taxon>Boletales</taxon>
        <taxon>Boletineae</taxon>
        <taxon>Boletaceae</taxon>
        <taxon>Boletoideae</taxon>
        <taxon>Boletus</taxon>
    </lineage>
</organism>
<dbReference type="PANTHER" id="PTHR36050:SF1">
    <property type="entry name" value="O-FUCOSYLTRANSFERASE 30"/>
    <property type="match status" value="1"/>
</dbReference>
<dbReference type="PANTHER" id="PTHR36050">
    <property type="entry name" value="O-FUCOSYLTRANSFERASE 30"/>
    <property type="match status" value="1"/>
</dbReference>